<evidence type="ECO:0000256" key="1">
    <source>
        <dbReference type="SAM" id="MobiDB-lite"/>
    </source>
</evidence>
<dbReference type="Proteomes" id="UP001274830">
    <property type="component" value="Unassembled WGS sequence"/>
</dbReference>
<protein>
    <submittedName>
        <fullName evidence="2">Uncharacterized protein</fullName>
    </submittedName>
</protein>
<proteinExistence type="predicted"/>
<sequence>MKAANEIATAMSTERESGQVPMGKGCLMRFMVNDSIPTDSIDHHFTLTSYDGKPESWVPVIGSHWHKYHDEYMQVFHGRIAFTMDGKETILTPLSERLYIPRLHVHSFKFFPGEAASFTEKTNPAGDFKESFFEDIFELGQPTFATAMRSFYDGDTYVALPGGIKVLDEAYTTVVGRFMKWMYPRQKTVLPSASTVTKN</sequence>
<dbReference type="Gene3D" id="2.60.120.10">
    <property type="entry name" value="Jelly Rolls"/>
    <property type="match status" value="1"/>
</dbReference>
<comment type="caution">
    <text evidence="2">The sequence shown here is derived from an EMBL/GenBank/DDBJ whole genome shotgun (WGS) entry which is preliminary data.</text>
</comment>
<dbReference type="InterPro" id="IPR011051">
    <property type="entry name" value="RmlC_Cupin_sf"/>
</dbReference>
<accession>A0AAE1C541</accession>
<gene>
    <name evidence="2" type="ORF">LTR78_001797</name>
</gene>
<dbReference type="AlphaFoldDB" id="A0AAE1C541"/>
<reference evidence="2" key="1">
    <citation type="submission" date="2023-07" db="EMBL/GenBank/DDBJ databases">
        <title>Black Yeasts Isolated from many extreme environments.</title>
        <authorList>
            <person name="Coleine C."/>
            <person name="Stajich J.E."/>
            <person name="Selbmann L."/>
        </authorList>
    </citation>
    <scope>NUCLEOTIDE SEQUENCE</scope>
    <source>
        <strain evidence="2">CCFEE 5485</strain>
    </source>
</reference>
<keyword evidence="3" id="KW-1185">Reference proteome</keyword>
<evidence type="ECO:0000313" key="3">
    <source>
        <dbReference type="Proteomes" id="UP001274830"/>
    </source>
</evidence>
<organism evidence="2 3">
    <name type="scientific">Recurvomyces mirabilis</name>
    <dbReference type="NCBI Taxonomy" id="574656"/>
    <lineage>
        <taxon>Eukaryota</taxon>
        <taxon>Fungi</taxon>
        <taxon>Dikarya</taxon>
        <taxon>Ascomycota</taxon>
        <taxon>Pezizomycotina</taxon>
        <taxon>Dothideomycetes</taxon>
        <taxon>Dothideomycetidae</taxon>
        <taxon>Mycosphaerellales</taxon>
        <taxon>Teratosphaeriaceae</taxon>
        <taxon>Recurvomyces</taxon>
    </lineage>
</organism>
<dbReference type="EMBL" id="JAUTXT010000004">
    <property type="protein sequence ID" value="KAK3678500.1"/>
    <property type="molecule type" value="Genomic_DNA"/>
</dbReference>
<name>A0AAE1C541_9PEZI</name>
<dbReference type="SUPFAM" id="SSF51182">
    <property type="entry name" value="RmlC-like cupins"/>
    <property type="match status" value="1"/>
</dbReference>
<dbReference type="InterPro" id="IPR014710">
    <property type="entry name" value="RmlC-like_jellyroll"/>
</dbReference>
<evidence type="ECO:0000313" key="2">
    <source>
        <dbReference type="EMBL" id="KAK3678500.1"/>
    </source>
</evidence>
<feature type="region of interest" description="Disordered" evidence="1">
    <location>
        <begin position="1"/>
        <end position="20"/>
    </location>
</feature>